<dbReference type="PANTHER" id="PTHR12548:SF4">
    <property type="entry name" value="TRANSCRIPTION FACTOR DP-1"/>
    <property type="match status" value="1"/>
</dbReference>
<accession>A0A674I241</accession>
<keyword evidence="6 7" id="KW-0539">Nucleus</keyword>
<evidence type="ECO:0000256" key="6">
    <source>
        <dbReference type="ARBA" id="ARBA00023242"/>
    </source>
</evidence>
<dbReference type="GO" id="GO:0001228">
    <property type="term" value="F:DNA-binding transcription activator activity, RNA polymerase II-specific"/>
    <property type="evidence" value="ECO:0007669"/>
    <property type="project" value="Ensembl"/>
</dbReference>
<dbReference type="GO" id="GO:0140297">
    <property type="term" value="F:DNA-binding transcription factor binding"/>
    <property type="evidence" value="ECO:0007669"/>
    <property type="project" value="Ensembl"/>
</dbReference>
<dbReference type="InterPro" id="IPR036390">
    <property type="entry name" value="WH_DNA-bd_sf"/>
</dbReference>
<dbReference type="GO" id="GO:0008544">
    <property type="term" value="P:epidermis development"/>
    <property type="evidence" value="ECO:0007669"/>
    <property type="project" value="Ensembl"/>
</dbReference>
<dbReference type="Pfam" id="PF02319">
    <property type="entry name" value="WHD_E2F_TDP"/>
    <property type="match status" value="1"/>
</dbReference>
<dbReference type="SUPFAM" id="SSF46785">
    <property type="entry name" value="Winged helix' DNA-binding domain"/>
    <property type="match status" value="1"/>
</dbReference>
<evidence type="ECO:0000256" key="3">
    <source>
        <dbReference type="ARBA" id="ARBA00023015"/>
    </source>
</evidence>
<dbReference type="FunFam" id="1.10.10.10:FF:000047">
    <property type="entry name" value="Transcription factor"/>
    <property type="match status" value="1"/>
</dbReference>
<dbReference type="SMART" id="SM01372">
    <property type="entry name" value="E2F_TDP"/>
    <property type="match status" value="1"/>
</dbReference>
<dbReference type="GO" id="GO:0000977">
    <property type="term" value="F:RNA polymerase II transcription regulatory region sequence-specific DNA binding"/>
    <property type="evidence" value="ECO:0007669"/>
    <property type="project" value="Ensembl"/>
</dbReference>
<evidence type="ECO:0000256" key="1">
    <source>
        <dbReference type="ARBA" id="ARBA00004123"/>
    </source>
</evidence>
<dbReference type="FunFam" id="1.20.140.80:FF:000001">
    <property type="entry name" value="Transcription factor"/>
    <property type="match status" value="1"/>
</dbReference>
<evidence type="ECO:0000256" key="5">
    <source>
        <dbReference type="ARBA" id="ARBA00023163"/>
    </source>
</evidence>
<dbReference type="GO" id="GO:0000987">
    <property type="term" value="F:cis-regulatory region sequence-specific DNA binding"/>
    <property type="evidence" value="ECO:0007669"/>
    <property type="project" value="Ensembl"/>
</dbReference>
<feature type="domain" description="E2F/DP family winged-helix DNA-binding" evidence="11">
    <location>
        <begin position="111"/>
        <end position="193"/>
    </location>
</feature>
<dbReference type="PANTHER" id="PTHR12548">
    <property type="entry name" value="TRANSCRIPTION FACTOR DP"/>
    <property type="match status" value="1"/>
</dbReference>
<dbReference type="SUPFAM" id="SSF144074">
    <property type="entry name" value="E2F-DP heterodimerization region"/>
    <property type="match status" value="1"/>
</dbReference>
<keyword evidence="3 7" id="KW-0805">Transcription regulation</keyword>
<reference evidence="12" key="2">
    <citation type="submission" date="2025-09" db="UniProtKB">
        <authorList>
            <consortium name="Ensembl"/>
        </authorList>
    </citation>
    <scope>IDENTIFICATION</scope>
</reference>
<dbReference type="Ensembl" id="ENSTMTT00000002186.1">
    <property type="protein sequence ID" value="ENSTMTP00000002113.1"/>
    <property type="gene ID" value="ENSTMTG00000001653.1"/>
</dbReference>
<dbReference type="Pfam" id="PF08781">
    <property type="entry name" value="DP"/>
    <property type="match status" value="1"/>
</dbReference>
<protein>
    <recommendedName>
        <fullName evidence="7">Transcription factor</fullName>
    </recommendedName>
</protein>
<dbReference type="SMART" id="SM01138">
    <property type="entry name" value="DP"/>
    <property type="match status" value="1"/>
</dbReference>
<feature type="region of interest" description="Disordered" evidence="9">
    <location>
        <begin position="69"/>
        <end position="114"/>
    </location>
</feature>
<dbReference type="CDD" id="cd14458">
    <property type="entry name" value="DP_DD"/>
    <property type="match status" value="1"/>
</dbReference>
<comment type="similarity">
    <text evidence="2 7 8">Belongs to the E2F/DP family.</text>
</comment>
<proteinExistence type="inferred from homology"/>
<dbReference type="GO" id="GO:0070345">
    <property type="term" value="P:negative regulation of fat cell proliferation"/>
    <property type="evidence" value="ECO:0007669"/>
    <property type="project" value="Ensembl"/>
</dbReference>
<evidence type="ECO:0000256" key="8">
    <source>
        <dbReference type="RuleBase" id="RU003796"/>
    </source>
</evidence>
<evidence type="ECO:0000256" key="9">
    <source>
        <dbReference type="SAM" id="MobiDB-lite"/>
    </source>
</evidence>
<dbReference type="InParanoid" id="A0A674I241"/>
<keyword evidence="5 7" id="KW-0804">Transcription</keyword>
<feature type="domain" description="Transcription factor DP C-terminal" evidence="10">
    <location>
        <begin position="200"/>
        <end position="339"/>
    </location>
</feature>
<dbReference type="GO" id="GO:2000278">
    <property type="term" value="P:regulation of DNA biosynthetic process"/>
    <property type="evidence" value="ECO:0007669"/>
    <property type="project" value="Ensembl"/>
</dbReference>
<reference evidence="12" key="1">
    <citation type="submission" date="2025-08" db="UniProtKB">
        <authorList>
            <consortium name="Ensembl"/>
        </authorList>
    </citation>
    <scope>IDENTIFICATION</scope>
</reference>
<dbReference type="InterPro" id="IPR036388">
    <property type="entry name" value="WH-like_DNA-bd_sf"/>
</dbReference>
<dbReference type="PIRSF" id="PIRSF009404">
    <property type="entry name" value="Transcription_factor_DP"/>
    <property type="match status" value="1"/>
</dbReference>
<dbReference type="GO" id="GO:0005654">
    <property type="term" value="C:nucleoplasm"/>
    <property type="evidence" value="ECO:0007669"/>
    <property type="project" value="Ensembl"/>
</dbReference>
<dbReference type="InterPro" id="IPR003316">
    <property type="entry name" value="E2F_WHTH_DNA-bd_dom"/>
</dbReference>
<evidence type="ECO:0000259" key="11">
    <source>
        <dbReference type="SMART" id="SM01372"/>
    </source>
</evidence>
<dbReference type="GO" id="GO:0019904">
    <property type="term" value="F:protein domain specific binding"/>
    <property type="evidence" value="ECO:0007669"/>
    <property type="project" value="Ensembl"/>
</dbReference>
<dbReference type="GO" id="GO:0006366">
    <property type="term" value="P:transcription by RNA polymerase II"/>
    <property type="evidence" value="ECO:0007669"/>
    <property type="project" value="Ensembl"/>
</dbReference>
<evidence type="ECO:0000259" key="10">
    <source>
        <dbReference type="SMART" id="SM01138"/>
    </source>
</evidence>
<dbReference type="GeneTree" id="ENSGT00940000154652"/>
<evidence type="ECO:0000313" key="12">
    <source>
        <dbReference type="Ensembl" id="ENSTMTP00000002113.1"/>
    </source>
</evidence>
<name>A0A674I241_9SAUR</name>
<gene>
    <name evidence="12" type="primary">TFDP1</name>
</gene>
<evidence type="ECO:0000256" key="4">
    <source>
        <dbReference type="ARBA" id="ARBA00023125"/>
    </source>
</evidence>
<dbReference type="AlphaFoldDB" id="A0A674I241"/>
<dbReference type="Gene3D" id="1.20.140.80">
    <property type="entry name" value="Transcription factor DP"/>
    <property type="match status" value="1"/>
</dbReference>
<organism evidence="12 13">
    <name type="scientific">Terrapene triunguis</name>
    <name type="common">Three-toed box turtle</name>
    <dbReference type="NCBI Taxonomy" id="2587831"/>
    <lineage>
        <taxon>Eukaryota</taxon>
        <taxon>Metazoa</taxon>
        <taxon>Chordata</taxon>
        <taxon>Craniata</taxon>
        <taxon>Vertebrata</taxon>
        <taxon>Euteleostomi</taxon>
        <taxon>Archelosauria</taxon>
        <taxon>Testudinata</taxon>
        <taxon>Testudines</taxon>
        <taxon>Cryptodira</taxon>
        <taxon>Durocryptodira</taxon>
        <taxon>Testudinoidea</taxon>
        <taxon>Emydidae</taxon>
        <taxon>Terrapene</taxon>
    </lineage>
</organism>
<dbReference type="GO" id="GO:0043276">
    <property type="term" value="P:anoikis"/>
    <property type="evidence" value="ECO:0007669"/>
    <property type="project" value="Ensembl"/>
</dbReference>
<comment type="subcellular location">
    <subcellularLocation>
        <location evidence="1 7 8">Nucleus</location>
    </subcellularLocation>
</comment>
<feature type="compositionally biased region" description="Polar residues" evidence="9">
    <location>
        <begin position="369"/>
        <end position="381"/>
    </location>
</feature>
<dbReference type="Gene3D" id="1.10.10.10">
    <property type="entry name" value="Winged helix-like DNA-binding domain superfamily/Winged helix DNA-binding domain"/>
    <property type="match status" value="1"/>
</dbReference>
<dbReference type="Proteomes" id="UP000472274">
    <property type="component" value="Unplaced"/>
</dbReference>
<feature type="compositionally biased region" description="Polar residues" evidence="9">
    <location>
        <begin position="82"/>
        <end position="100"/>
    </location>
</feature>
<dbReference type="InterPro" id="IPR014889">
    <property type="entry name" value="Transc_factor_DP_C"/>
</dbReference>
<dbReference type="GO" id="GO:0035189">
    <property type="term" value="C:Rb-E2F complex"/>
    <property type="evidence" value="ECO:0007669"/>
    <property type="project" value="Ensembl"/>
</dbReference>
<keyword evidence="13" id="KW-1185">Reference proteome</keyword>
<dbReference type="GO" id="GO:0005829">
    <property type="term" value="C:cytosol"/>
    <property type="evidence" value="ECO:0007669"/>
    <property type="project" value="Ensembl"/>
</dbReference>
<evidence type="ECO:0000313" key="13">
    <source>
        <dbReference type="Proteomes" id="UP000472274"/>
    </source>
</evidence>
<sequence>MAKDAGLIEANGELKVFIDQNLSPGKGVVSLVAVHPSTVNTLGKQLLPKTFGQSNVNIAQQVVIGTPQRPSAPNTILVGSPHTPNSHFVSQNQTADSSPWSAGKRNKKGEKNGKGLRHFSMKVCEKVQRKGTTSYNEVADELVAEFSTTDNHISPNESAYDQKNIRRRVYDALNVLMAMNIISKEKKEIKWIGLPTNSAQECQNLEVYMWEIQLSLQHHYYFLQQIAFKNLVQRNRQTEQQANRPPPSNSVIHLPFIIVNTSKKTVIDCSISNDKFEYLFNFDNTFEIHDDIEVLKRMGMACGLESGSCSAEDLKIARSLVPKALEPYVTEMAQGSISSVYVTTSSGSTSEVTRFSASDFTNGGDGMLATSSNGSQYSGSRVETPVSYVGDDDDEDDDFNENDDDD</sequence>
<feature type="region of interest" description="Disordered" evidence="9">
    <location>
        <begin position="366"/>
        <end position="406"/>
    </location>
</feature>
<dbReference type="InterPro" id="IPR015648">
    <property type="entry name" value="Transcrpt_fac_DP"/>
</dbReference>
<feature type="compositionally biased region" description="Basic residues" evidence="9">
    <location>
        <begin position="104"/>
        <end position="114"/>
    </location>
</feature>
<dbReference type="InterPro" id="IPR038168">
    <property type="entry name" value="TF_DP_C_sf"/>
</dbReference>
<dbReference type="InterPro" id="IPR037241">
    <property type="entry name" value="E2F-DP_heterodim"/>
</dbReference>
<feature type="compositionally biased region" description="Acidic residues" evidence="9">
    <location>
        <begin position="390"/>
        <end position="406"/>
    </location>
</feature>
<evidence type="ECO:0000256" key="7">
    <source>
        <dbReference type="PIRNR" id="PIRNR009404"/>
    </source>
</evidence>
<dbReference type="GO" id="GO:1900087">
    <property type="term" value="P:positive regulation of G1/S transition of mitotic cell cycle"/>
    <property type="evidence" value="ECO:0007669"/>
    <property type="project" value="Ensembl"/>
</dbReference>
<keyword evidence="4 7" id="KW-0238">DNA-binding</keyword>
<evidence type="ECO:0000256" key="2">
    <source>
        <dbReference type="ARBA" id="ARBA00010940"/>
    </source>
</evidence>